<evidence type="ECO:0000256" key="5">
    <source>
        <dbReference type="ARBA" id="ARBA00023136"/>
    </source>
</evidence>
<dbReference type="PANTHER" id="PTHR30572:SF4">
    <property type="entry name" value="ABC TRANSPORTER PERMEASE YTRF"/>
    <property type="match status" value="1"/>
</dbReference>
<evidence type="ECO:0000313" key="11">
    <source>
        <dbReference type="Proteomes" id="UP000177141"/>
    </source>
</evidence>
<gene>
    <name evidence="10" type="ORF">A3A93_00630</name>
</gene>
<feature type="domain" description="MacB-like periplasmic core" evidence="9">
    <location>
        <begin position="26"/>
        <end position="249"/>
    </location>
</feature>
<evidence type="ECO:0000256" key="4">
    <source>
        <dbReference type="ARBA" id="ARBA00022989"/>
    </source>
</evidence>
<dbReference type="GO" id="GO:0005886">
    <property type="term" value="C:plasma membrane"/>
    <property type="evidence" value="ECO:0007669"/>
    <property type="project" value="UniProtKB-SubCell"/>
</dbReference>
<dbReference type="Pfam" id="PF12704">
    <property type="entry name" value="MacB_PCD"/>
    <property type="match status" value="1"/>
</dbReference>
<comment type="similarity">
    <text evidence="6">Belongs to the ABC-4 integral membrane protein family.</text>
</comment>
<dbReference type="InterPro" id="IPR025857">
    <property type="entry name" value="MacB_PCD"/>
</dbReference>
<dbReference type="AlphaFoldDB" id="A0A1F7J069"/>
<dbReference type="Pfam" id="PF02687">
    <property type="entry name" value="FtsX"/>
    <property type="match status" value="1"/>
</dbReference>
<evidence type="ECO:0000259" key="8">
    <source>
        <dbReference type="Pfam" id="PF02687"/>
    </source>
</evidence>
<feature type="transmembrane region" description="Helical" evidence="7">
    <location>
        <begin position="327"/>
        <end position="356"/>
    </location>
</feature>
<evidence type="ECO:0000256" key="7">
    <source>
        <dbReference type="SAM" id="Phobius"/>
    </source>
</evidence>
<name>A0A1F7J069_9BACT</name>
<dbReference type="InterPro" id="IPR050250">
    <property type="entry name" value="Macrolide_Exporter_MacB"/>
</dbReference>
<protein>
    <recommendedName>
        <fullName evidence="12">Multidrug ABC transporter substrate-binding protein</fullName>
    </recommendedName>
</protein>
<keyword evidence="4 7" id="KW-1133">Transmembrane helix</keyword>
<keyword evidence="5 7" id="KW-0472">Membrane</keyword>
<evidence type="ECO:0000259" key="9">
    <source>
        <dbReference type="Pfam" id="PF12704"/>
    </source>
</evidence>
<feature type="transmembrane region" description="Helical" evidence="7">
    <location>
        <begin position="362"/>
        <end position="386"/>
    </location>
</feature>
<evidence type="ECO:0000313" key="10">
    <source>
        <dbReference type="EMBL" id="OGK49001.1"/>
    </source>
</evidence>
<evidence type="ECO:0000256" key="6">
    <source>
        <dbReference type="ARBA" id="ARBA00038076"/>
    </source>
</evidence>
<sequence>MTKTMEYIIFTLKSALFDFSRNKGRTFLTSLGILIGVLAVVLLTAAGLGLRKYIQQQFELLGSNLVTVLPGNLDEGLSSGGPAFGRINFSEEDFQKLKRVRIIKNVVPLYSRSFTVSGGNDSKYSELYASTADIFVTFNQKAEYGKLFTNRDVEKRSKIVVIGPELGKKLFGSAKKALGQSVKIEKQSFKVIGITKSKGGGLTSQDLDNAVYMPYKTAYVFNTEKTIMAFYIQARTEAEIPEMKRQAEKIMLENFDDDEFSIVEQKDLLSTINSIFSIVNTVLVAIAAISLLVGGIGIMNIMYVTVTERIKEIGIRRALGARKFDILSQFLVESIILSLFGGLAGLLLAYIIVFFVQPLFPAYIDTFSVVLALGVSSGIGIIFGVFPAKKAADLSPIDAIRYE</sequence>
<feature type="transmembrane region" description="Helical" evidence="7">
    <location>
        <begin position="282"/>
        <end position="306"/>
    </location>
</feature>
<organism evidence="10 11">
    <name type="scientific">Candidatus Roizmanbacteria bacterium RIFCSPLOWO2_01_FULL_38_12</name>
    <dbReference type="NCBI Taxonomy" id="1802061"/>
    <lineage>
        <taxon>Bacteria</taxon>
        <taxon>Candidatus Roizmaniibacteriota</taxon>
    </lineage>
</organism>
<keyword evidence="3 7" id="KW-0812">Transmembrane</keyword>
<comment type="caution">
    <text evidence="10">The sequence shown here is derived from an EMBL/GenBank/DDBJ whole genome shotgun (WGS) entry which is preliminary data.</text>
</comment>
<feature type="domain" description="ABC3 transporter permease C-terminal" evidence="8">
    <location>
        <begin position="285"/>
        <end position="396"/>
    </location>
</feature>
<accession>A0A1F7J069</accession>
<reference evidence="10 11" key="1">
    <citation type="journal article" date="2016" name="Nat. Commun.">
        <title>Thousands of microbial genomes shed light on interconnected biogeochemical processes in an aquifer system.</title>
        <authorList>
            <person name="Anantharaman K."/>
            <person name="Brown C.T."/>
            <person name="Hug L.A."/>
            <person name="Sharon I."/>
            <person name="Castelle C.J."/>
            <person name="Probst A.J."/>
            <person name="Thomas B.C."/>
            <person name="Singh A."/>
            <person name="Wilkins M.J."/>
            <person name="Karaoz U."/>
            <person name="Brodie E.L."/>
            <person name="Williams K.H."/>
            <person name="Hubbard S.S."/>
            <person name="Banfield J.F."/>
        </authorList>
    </citation>
    <scope>NUCLEOTIDE SEQUENCE [LARGE SCALE GENOMIC DNA]</scope>
</reference>
<evidence type="ECO:0000256" key="1">
    <source>
        <dbReference type="ARBA" id="ARBA00004651"/>
    </source>
</evidence>
<proteinExistence type="inferred from homology"/>
<dbReference type="EMBL" id="MGAL01000007">
    <property type="protein sequence ID" value="OGK49001.1"/>
    <property type="molecule type" value="Genomic_DNA"/>
</dbReference>
<feature type="transmembrane region" description="Helical" evidence="7">
    <location>
        <begin position="27"/>
        <end position="50"/>
    </location>
</feature>
<dbReference type="InterPro" id="IPR003838">
    <property type="entry name" value="ABC3_permease_C"/>
</dbReference>
<dbReference type="STRING" id="1802061.A3A93_00630"/>
<dbReference type="PANTHER" id="PTHR30572">
    <property type="entry name" value="MEMBRANE COMPONENT OF TRANSPORTER-RELATED"/>
    <property type="match status" value="1"/>
</dbReference>
<evidence type="ECO:0000256" key="2">
    <source>
        <dbReference type="ARBA" id="ARBA00022475"/>
    </source>
</evidence>
<keyword evidence="2" id="KW-1003">Cell membrane</keyword>
<evidence type="ECO:0000256" key="3">
    <source>
        <dbReference type="ARBA" id="ARBA00022692"/>
    </source>
</evidence>
<evidence type="ECO:0008006" key="12">
    <source>
        <dbReference type="Google" id="ProtNLM"/>
    </source>
</evidence>
<comment type="subcellular location">
    <subcellularLocation>
        <location evidence="1">Cell membrane</location>
        <topology evidence="1">Multi-pass membrane protein</topology>
    </subcellularLocation>
</comment>
<dbReference type="GO" id="GO:0022857">
    <property type="term" value="F:transmembrane transporter activity"/>
    <property type="evidence" value="ECO:0007669"/>
    <property type="project" value="TreeGrafter"/>
</dbReference>
<dbReference type="Proteomes" id="UP000177141">
    <property type="component" value="Unassembled WGS sequence"/>
</dbReference>